<accession>A0A979FS43</accession>
<evidence type="ECO:0000256" key="1">
    <source>
        <dbReference type="SAM" id="SignalP"/>
    </source>
</evidence>
<dbReference type="SMART" id="SM00494">
    <property type="entry name" value="ChtBD2"/>
    <property type="match status" value="3"/>
</dbReference>
<dbReference type="SUPFAM" id="SSF57625">
    <property type="entry name" value="Invertebrate chitin-binding proteins"/>
    <property type="match status" value="1"/>
</dbReference>
<feature type="domain" description="Chitin-binding type-2" evidence="2">
    <location>
        <begin position="111"/>
        <end position="166"/>
    </location>
</feature>
<gene>
    <name evidence="4" type="primary">LOC108669455</name>
</gene>
<dbReference type="PROSITE" id="PS50940">
    <property type="entry name" value="CHIT_BIND_II"/>
    <property type="match status" value="3"/>
</dbReference>
<feature type="signal peptide" evidence="1">
    <location>
        <begin position="1"/>
        <end position="33"/>
    </location>
</feature>
<dbReference type="OrthoDB" id="6020543at2759"/>
<evidence type="ECO:0000313" key="4">
    <source>
        <dbReference type="RefSeq" id="XP_047739428.1"/>
    </source>
</evidence>
<name>A0A979FS43_HYAAZ</name>
<keyword evidence="3" id="KW-1185">Reference proteome</keyword>
<organism evidence="3 4">
    <name type="scientific">Hyalella azteca</name>
    <name type="common">Amphipod</name>
    <dbReference type="NCBI Taxonomy" id="294128"/>
    <lineage>
        <taxon>Eukaryota</taxon>
        <taxon>Metazoa</taxon>
        <taxon>Ecdysozoa</taxon>
        <taxon>Arthropoda</taxon>
        <taxon>Crustacea</taxon>
        <taxon>Multicrustacea</taxon>
        <taxon>Malacostraca</taxon>
        <taxon>Eumalacostraca</taxon>
        <taxon>Peracarida</taxon>
        <taxon>Amphipoda</taxon>
        <taxon>Senticaudata</taxon>
        <taxon>Talitrida</taxon>
        <taxon>Talitroidea</taxon>
        <taxon>Hyalellidae</taxon>
        <taxon>Hyalella</taxon>
    </lineage>
</organism>
<keyword evidence="1" id="KW-0732">Signal</keyword>
<dbReference type="GeneID" id="108669455"/>
<evidence type="ECO:0000259" key="2">
    <source>
        <dbReference type="PROSITE" id="PS50940"/>
    </source>
</evidence>
<feature type="chain" id="PRO_5037064532" evidence="1">
    <location>
        <begin position="34"/>
        <end position="239"/>
    </location>
</feature>
<dbReference type="Proteomes" id="UP000694843">
    <property type="component" value="Unplaced"/>
</dbReference>
<dbReference type="AlphaFoldDB" id="A0A979FS43"/>
<dbReference type="Pfam" id="PF01607">
    <property type="entry name" value="CBM_14"/>
    <property type="match status" value="2"/>
</dbReference>
<dbReference type="RefSeq" id="XP_047739428.1">
    <property type="nucleotide sequence ID" value="XM_047883472.1"/>
</dbReference>
<reference evidence="4" key="1">
    <citation type="submission" date="2025-08" db="UniProtKB">
        <authorList>
            <consortium name="RefSeq"/>
        </authorList>
    </citation>
    <scope>IDENTIFICATION</scope>
    <source>
        <tissue evidence="4">Whole organism</tissue>
    </source>
</reference>
<feature type="domain" description="Chitin-binding type-2" evidence="2">
    <location>
        <begin position="36"/>
        <end position="105"/>
    </location>
</feature>
<feature type="domain" description="Chitin-binding type-2" evidence="2">
    <location>
        <begin position="172"/>
        <end position="229"/>
    </location>
</feature>
<evidence type="ECO:0000313" key="3">
    <source>
        <dbReference type="Proteomes" id="UP000694843"/>
    </source>
</evidence>
<sequence>MNTLIRIKFPKKKMEYSLLLSLLMCAMIVRTHAYCVASCDDAAGEGSLVQNPSNCFEFYVCSDPDGDGSLQLSDEALTCSTGMYFDDNTSNCEAIPTDGSQYCDNLCNPCDVQCGIPGTLIPDPYNCQNYYICLANNENRLGSCKEGEEFDYIKNVCSTEPGVCYSACNPCTVYCVKEGRVPDPCNCEGYIYCEPPSGYVHFDCPSNSSYEPSSNSCVEYTSPVTSCDKTCTEPSCPAA</sequence>
<protein>
    <submittedName>
        <fullName evidence="4">Uncharacterized protein LOC108669455 isoform X1</fullName>
    </submittedName>
</protein>
<dbReference type="InterPro" id="IPR002557">
    <property type="entry name" value="Chitin-bd_dom"/>
</dbReference>
<dbReference type="GO" id="GO:0008061">
    <property type="term" value="F:chitin binding"/>
    <property type="evidence" value="ECO:0007669"/>
    <property type="project" value="InterPro"/>
</dbReference>
<dbReference type="GO" id="GO:0005576">
    <property type="term" value="C:extracellular region"/>
    <property type="evidence" value="ECO:0007669"/>
    <property type="project" value="InterPro"/>
</dbReference>
<dbReference type="InterPro" id="IPR036508">
    <property type="entry name" value="Chitin-bd_dom_sf"/>
</dbReference>
<proteinExistence type="predicted"/>